<evidence type="ECO:0000313" key="7">
    <source>
        <dbReference type="Proteomes" id="UP000324222"/>
    </source>
</evidence>
<feature type="compositionally biased region" description="Acidic residues" evidence="4">
    <location>
        <begin position="126"/>
        <end position="136"/>
    </location>
</feature>
<dbReference type="AlphaFoldDB" id="A0A5B7EZA2"/>
<comment type="caution">
    <text evidence="6">The sequence shown here is derived from an EMBL/GenBank/DDBJ whole genome shotgun (WGS) entry which is preliminary data.</text>
</comment>
<sequence length="455" mass="53287">MDDPEMYRLELRTGIMSVINPVHLYVGGSGSSREEESEGEEEWMEEISIGEDKEWEDSEEEGSGEEDWKEEEGSTGEEKECMDEEEEEEEEKKKGSQEEEEEEEEEREKKGSTEEEKEKSTGERNEWEDEDEELENEKDGNMKKDVIRIAEETLAMIEKMSKSDSECDKYKIMSSNNEWRRMRRVRSDDEAVKSERQERKMMEKRENSRNKRSEEEVMFMFKPRQEETRYLQTEVRRLEDMLASSRAEQDTVSVRYNALSDHVADEWQEYQKRLEYFNEVHRKQTTLIDRLANKVREYRGRCRELEMRSTETTRLRETTERDLETLNMALSTAEERLRASEAQHTFDLETALVKLEDEQTRCEAYESQVSSMQEQVGRLETTVAGLKDERDKAQTALKRLTDEVKAKEEQWASESQSLLKVVEVQCRGVSEYGPCGDSAGAVVASGLTYMPTLTG</sequence>
<feature type="domain" description="HPt" evidence="5">
    <location>
        <begin position="304"/>
        <end position="407"/>
    </location>
</feature>
<feature type="coiled-coil region" evidence="3">
    <location>
        <begin position="288"/>
        <end position="410"/>
    </location>
</feature>
<dbReference type="PROSITE" id="PS50894">
    <property type="entry name" value="HPT"/>
    <property type="match status" value="1"/>
</dbReference>
<evidence type="ECO:0000256" key="3">
    <source>
        <dbReference type="SAM" id="Coils"/>
    </source>
</evidence>
<gene>
    <name evidence="6" type="primary">CROCC</name>
    <name evidence="6" type="ORF">E2C01_032047</name>
</gene>
<dbReference type="EMBL" id="VSRR010004095">
    <property type="protein sequence ID" value="MPC38537.1"/>
    <property type="molecule type" value="Genomic_DNA"/>
</dbReference>
<feature type="compositionally biased region" description="Acidic residues" evidence="4">
    <location>
        <begin position="35"/>
        <end position="90"/>
    </location>
</feature>
<evidence type="ECO:0000259" key="5">
    <source>
        <dbReference type="PROSITE" id="PS50894"/>
    </source>
</evidence>
<dbReference type="InterPro" id="IPR055167">
    <property type="entry name" value="Rootletin-like_CC"/>
</dbReference>
<organism evidence="6 7">
    <name type="scientific">Portunus trituberculatus</name>
    <name type="common">Swimming crab</name>
    <name type="synonym">Neptunus trituberculatus</name>
    <dbReference type="NCBI Taxonomy" id="210409"/>
    <lineage>
        <taxon>Eukaryota</taxon>
        <taxon>Metazoa</taxon>
        <taxon>Ecdysozoa</taxon>
        <taxon>Arthropoda</taxon>
        <taxon>Crustacea</taxon>
        <taxon>Multicrustacea</taxon>
        <taxon>Malacostraca</taxon>
        <taxon>Eumalacostraca</taxon>
        <taxon>Eucarida</taxon>
        <taxon>Decapoda</taxon>
        <taxon>Pleocyemata</taxon>
        <taxon>Brachyura</taxon>
        <taxon>Eubrachyura</taxon>
        <taxon>Portunoidea</taxon>
        <taxon>Portunidae</taxon>
        <taxon>Portuninae</taxon>
        <taxon>Portunus</taxon>
    </lineage>
</organism>
<feature type="compositionally biased region" description="Basic and acidic residues" evidence="4">
    <location>
        <begin position="107"/>
        <end position="125"/>
    </location>
</feature>
<evidence type="ECO:0000256" key="1">
    <source>
        <dbReference type="ARBA" id="ARBA00023054"/>
    </source>
</evidence>
<dbReference type="Gene3D" id="1.10.287.1490">
    <property type="match status" value="1"/>
</dbReference>
<name>A0A5B7EZA2_PORTR</name>
<protein>
    <submittedName>
        <fullName evidence="6">Rootletin</fullName>
    </submittedName>
</protein>
<reference evidence="6 7" key="1">
    <citation type="submission" date="2019-05" db="EMBL/GenBank/DDBJ databases">
        <title>Another draft genome of Portunus trituberculatus and its Hox gene families provides insights of decapod evolution.</title>
        <authorList>
            <person name="Jeong J.-H."/>
            <person name="Song I."/>
            <person name="Kim S."/>
            <person name="Choi T."/>
            <person name="Kim D."/>
            <person name="Ryu S."/>
            <person name="Kim W."/>
        </authorList>
    </citation>
    <scope>NUCLEOTIDE SEQUENCE [LARGE SCALE GENOMIC DNA]</scope>
    <source>
        <tissue evidence="6">Muscle</tissue>
    </source>
</reference>
<dbReference type="InterPro" id="IPR008207">
    <property type="entry name" value="Sig_transdc_His_kin_Hpt_dom"/>
</dbReference>
<proteinExistence type="predicted"/>
<feature type="modified residue" description="Phosphohistidine" evidence="2">
    <location>
        <position position="344"/>
    </location>
</feature>
<dbReference type="GO" id="GO:0000160">
    <property type="term" value="P:phosphorelay signal transduction system"/>
    <property type="evidence" value="ECO:0007669"/>
    <property type="project" value="InterPro"/>
</dbReference>
<keyword evidence="1 3" id="KW-0175">Coiled coil</keyword>
<keyword evidence="2" id="KW-0597">Phosphoprotein</keyword>
<evidence type="ECO:0000313" key="6">
    <source>
        <dbReference type="EMBL" id="MPC38537.1"/>
    </source>
</evidence>
<evidence type="ECO:0000256" key="4">
    <source>
        <dbReference type="SAM" id="MobiDB-lite"/>
    </source>
</evidence>
<dbReference type="Pfam" id="PF15035">
    <property type="entry name" value="Rootletin"/>
    <property type="match status" value="1"/>
</dbReference>
<dbReference type="OrthoDB" id="6436679at2759"/>
<feature type="region of interest" description="Disordered" evidence="4">
    <location>
        <begin position="184"/>
        <end position="211"/>
    </location>
</feature>
<dbReference type="Proteomes" id="UP000324222">
    <property type="component" value="Unassembled WGS sequence"/>
</dbReference>
<accession>A0A5B7EZA2</accession>
<feature type="compositionally biased region" description="Basic and acidic residues" evidence="4">
    <location>
        <begin position="185"/>
        <end position="211"/>
    </location>
</feature>
<keyword evidence="7" id="KW-1185">Reference proteome</keyword>
<feature type="region of interest" description="Disordered" evidence="4">
    <location>
        <begin position="24"/>
        <end position="145"/>
    </location>
</feature>
<evidence type="ECO:0000256" key="2">
    <source>
        <dbReference type="PROSITE-ProRule" id="PRU00110"/>
    </source>
</evidence>